<evidence type="ECO:0000259" key="6">
    <source>
        <dbReference type="PROSITE" id="PS50016"/>
    </source>
</evidence>
<feature type="compositionally biased region" description="Low complexity" evidence="5">
    <location>
        <begin position="214"/>
        <end position="225"/>
    </location>
</feature>
<dbReference type="Proteomes" id="UP000095085">
    <property type="component" value="Unassembled WGS sequence"/>
</dbReference>
<keyword evidence="3" id="KW-0862">Zinc</keyword>
<dbReference type="EMBL" id="KV454544">
    <property type="protein sequence ID" value="ODV65443.1"/>
    <property type="molecule type" value="Genomic_DNA"/>
</dbReference>
<dbReference type="RefSeq" id="XP_020074510.1">
    <property type="nucleotide sequence ID" value="XM_020218970.1"/>
</dbReference>
<dbReference type="PANTHER" id="PTHR45969">
    <property type="entry name" value="RING ZINC FINGER PROTEIN-RELATED"/>
    <property type="match status" value="1"/>
</dbReference>
<dbReference type="Gene3D" id="2.60.120.650">
    <property type="entry name" value="Cupin"/>
    <property type="match status" value="1"/>
</dbReference>
<dbReference type="SMART" id="SM00249">
    <property type="entry name" value="PHD"/>
    <property type="match status" value="1"/>
</dbReference>
<evidence type="ECO:0000256" key="4">
    <source>
        <dbReference type="PROSITE-ProRule" id="PRU00175"/>
    </source>
</evidence>
<evidence type="ECO:0000256" key="2">
    <source>
        <dbReference type="ARBA" id="ARBA00022771"/>
    </source>
</evidence>
<dbReference type="PROSITE" id="PS50016">
    <property type="entry name" value="ZF_PHD_2"/>
    <property type="match status" value="1"/>
</dbReference>
<dbReference type="PROSITE" id="PS50089">
    <property type="entry name" value="ZF_RING_2"/>
    <property type="match status" value="1"/>
</dbReference>
<dbReference type="Pfam" id="PF00628">
    <property type="entry name" value="PHD"/>
    <property type="match status" value="1"/>
</dbReference>
<keyword evidence="9" id="KW-1185">Reference proteome</keyword>
<proteinExistence type="predicted"/>
<dbReference type="InterPro" id="IPR011011">
    <property type="entry name" value="Znf_FYVE_PHD"/>
</dbReference>
<dbReference type="GO" id="GO:0008270">
    <property type="term" value="F:zinc ion binding"/>
    <property type="evidence" value="ECO:0007669"/>
    <property type="project" value="UniProtKB-KW"/>
</dbReference>
<evidence type="ECO:0000313" key="8">
    <source>
        <dbReference type="EMBL" id="ODV65443.1"/>
    </source>
</evidence>
<dbReference type="InterPro" id="IPR019786">
    <property type="entry name" value="Zinc_finger_PHD-type_CS"/>
</dbReference>
<feature type="compositionally biased region" description="Low complexity" evidence="5">
    <location>
        <begin position="402"/>
        <end position="417"/>
    </location>
</feature>
<sequence>MAENLRVAAQEEECTICLEPITKTSILGVISNCHHYYHDKCLLQWSANSNSCPTCRKKFYKIENIDCQNPHKITSTVAVKDKLLSNDAINEIPEEFIIRPHQQYTSIHLSGVNDRESPNGVCSICSSADYRLSRTRNMISCQICASMFHLVCLGISADSANDIEEWFCPMCDSPQELLVLAAPSSNGSRVRYRRSAPYRSTGSSGTQTLSIRPTTGLSTGRQTTTLRNSRPGLVIRNENNELDDDFLYSEDFSEDFHTHFNSNSGLSAGFRNHPLSPIATPVVNGGVLLRREMRNNQNLTEDEAQSWNLFEEARRSSNSELPQSSNPSNSINGERKKRRKRAVNNDDKVSVGPSQSIQQTGGSSSSGSRIASLISQIKTPSKPVAISRNDNSSSFSIPEEMNANSSPSSISASQLPSVYSPTDARSLDSDYQTDSESSIGSRSKKKICPNDNHESTIGTPELTFDQKNEIQKHIRNYLRPLYKPRRSNGKSSANQIIKSEDAYMNINKGISRKLYSAILSDATIENGRYIQKTIDDYFENENKLKQLVDKYVEDELTTLRNA</sequence>
<gene>
    <name evidence="8" type="ORF">HYPBUDRAFT_113492</name>
</gene>
<feature type="domain" description="RING-type" evidence="7">
    <location>
        <begin position="14"/>
        <end position="56"/>
    </location>
</feature>
<keyword evidence="2 4" id="KW-0863">Zinc-finger</keyword>
<dbReference type="Pfam" id="PF13639">
    <property type="entry name" value="zf-RING_2"/>
    <property type="match status" value="1"/>
</dbReference>
<feature type="region of interest" description="Disordered" evidence="5">
    <location>
        <begin position="313"/>
        <end position="459"/>
    </location>
</feature>
<evidence type="ECO:0000256" key="5">
    <source>
        <dbReference type="SAM" id="MobiDB-lite"/>
    </source>
</evidence>
<accession>A0A1E4RDX9</accession>
<feature type="region of interest" description="Disordered" evidence="5">
    <location>
        <begin position="196"/>
        <end position="225"/>
    </location>
</feature>
<dbReference type="SUPFAM" id="SSF57903">
    <property type="entry name" value="FYVE/PHD zinc finger"/>
    <property type="match status" value="1"/>
</dbReference>
<feature type="domain" description="PHD-type" evidence="6">
    <location>
        <begin position="119"/>
        <end position="174"/>
    </location>
</feature>
<evidence type="ECO:0008006" key="10">
    <source>
        <dbReference type="Google" id="ProtNLM"/>
    </source>
</evidence>
<feature type="compositionally biased region" description="Polar residues" evidence="5">
    <location>
        <begin position="429"/>
        <end position="441"/>
    </location>
</feature>
<dbReference type="GeneID" id="30993520"/>
<dbReference type="OrthoDB" id="8062037at2759"/>
<feature type="compositionally biased region" description="Low complexity" evidence="5">
    <location>
        <begin position="352"/>
        <end position="376"/>
    </location>
</feature>
<name>A0A1E4RDX9_9ASCO</name>
<keyword evidence="1" id="KW-0479">Metal-binding</keyword>
<evidence type="ECO:0000256" key="1">
    <source>
        <dbReference type="ARBA" id="ARBA00022723"/>
    </source>
</evidence>
<evidence type="ECO:0000313" key="9">
    <source>
        <dbReference type="Proteomes" id="UP000095085"/>
    </source>
</evidence>
<organism evidence="8 9">
    <name type="scientific">Hyphopichia burtonii NRRL Y-1933</name>
    <dbReference type="NCBI Taxonomy" id="984485"/>
    <lineage>
        <taxon>Eukaryota</taxon>
        <taxon>Fungi</taxon>
        <taxon>Dikarya</taxon>
        <taxon>Ascomycota</taxon>
        <taxon>Saccharomycotina</taxon>
        <taxon>Pichiomycetes</taxon>
        <taxon>Debaryomycetaceae</taxon>
        <taxon>Hyphopichia</taxon>
    </lineage>
</organism>
<dbReference type="InterPro" id="IPR001965">
    <property type="entry name" value="Znf_PHD"/>
</dbReference>
<feature type="compositionally biased region" description="Polar residues" evidence="5">
    <location>
        <begin position="198"/>
        <end position="213"/>
    </location>
</feature>
<dbReference type="SUPFAM" id="SSF57850">
    <property type="entry name" value="RING/U-box"/>
    <property type="match status" value="1"/>
</dbReference>
<reference evidence="9" key="1">
    <citation type="submission" date="2016-05" db="EMBL/GenBank/DDBJ databases">
        <title>Comparative genomics of biotechnologically important yeasts.</title>
        <authorList>
            <consortium name="DOE Joint Genome Institute"/>
            <person name="Riley R."/>
            <person name="Haridas S."/>
            <person name="Wolfe K.H."/>
            <person name="Lopes M.R."/>
            <person name="Hittinger C.T."/>
            <person name="Goker M."/>
            <person name="Salamov A."/>
            <person name="Wisecaver J."/>
            <person name="Long T.M."/>
            <person name="Aerts A.L."/>
            <person name="Barry K."/>
            <person name="Choi C."/>
            <person name="Clum A."/>
            <person name="Coughlan A.Y."/>
            <person name="Deshpande S."/>
            <person name="Douglass A.P."/>
            <person name="Hanson S.J."/>
            <person name="Klenk H.-P."/>
            <person name="Labutti K."/>
            <person name="Lapidus A."/>
            <person name="Lindquist E."/>
            <person name="Lipzen A."/>
            <person name="Meier-Kolthoff J.P."/>
            <person name="Ohm R.A."/>
            <person name="Otillar R.P."/>
            <person name="Pangilinan J."/>
            <person name="Peng Y."/>
            <person name="Rokas A."/>
            <person name="Rosa C.A."/>
            <person name="Scheuner C."/>
            <person name="Sibirny A.A."/>
            <person name="Slot J.C."/>
            <person name="Stielow J.B."/>
            <person name="Sun H."/>
            <person name="Kurtzman C.P."/>
            <person name="Blackwell M."/>
            <person name="Grigoriev I.V."/>
            <person name="Jeffries T.W."/>
        </authorList>
    </citation>
    <scope>NUCLEOTIDE SEQUENCE [LARGE SCALE GENOMIC DNA]</scope>
    <source>
        <strain evidence="9">NRRL Y-1933</strain>
    </source>
</reference>
<evidence type="ECO:0000256" key="3">
    <source>
        <dbReference type="ARBA" id="ARBA00022833"/>
    </source>
</evidence>
<dbReference type="AlphaFoldDB" id="A0A1E4RDX9"/>
<dbReference type="InterPro" id="IPR013083">
    <property type="entry name" value="Znf_RING/FYVE/PHD"/>
</dbReference>
<protein>
    <recommendedName>
        <fullName evidence="10">RING-type domain-containing protein</fullName>
    </recommendedName>
</protein>
<evidence type="ECO:0000259" key="7">
    <source>
        <dbReference type="PROSITE" id="PS50089"/>
    </source>
</evidence>
<dbReference type="SMART" id="SM00184">
    <property type="entry name" value="RING"/>
    <property type="match status" value="2"/>
</dbReference>
<dbReference type="InterPro" id="IPR019787">
    <property type="entry name" value="Znf_PHD-finger"/>
</dbReference>
<dbReference type="PROSITE" id="PS01359">
    <property type="entry name" value="ZF_PHD_1"/>
    <property type="match status" value="1"/>
</dbReference>
<dbReference type="InterPro" id="IPR001841">
    <property type="entry name" value="Znf_RING"/>
</dbReference>
<dbReference type="Gene3D" id="3.30.40.10">
    <property type="entry name" value="Zinc/RING finger domain, C3HC4 (zinc finger)"/>
    <property type="match status" value="1"/>
</dbReference>
<feature type="compositionally biased region" description="Polar residues" evidence="5">
    <location>
        <begin position="318"/>
        <end position="332"/>
    </location>
</feature>